<evidence type="ECO:0000313" key="1">
    <source>
        <dbReference type="EMBL" id="GMQ65088.1"/>
    </source>
</evidence>
<reference evidence="1" key="1">
    <citation type="submission" date="2023-09" db="EMBL/GenBank/DDBJ databases">
        <title>Vallitalea sediminicola and Vallitalea maricola sp. nov., anaerobic bacteria isolated from marine sediment.</title>
        <authorList>
            <person name="Hirano S."/>
            <person name="Maeda A."/>
            <person name="Terahara T."/>
            <person name="Mori K."/>
            <person name="Hamada M."/>
            <person name="Matsumoto R."/>
            <person name="Kobayashi T."/>
        </authorList>
    </citation>
    <scope>NUCLEOTIDE SEQUENCE</scope>
    <source>
        <strain evidence="1">AN17-2</strain>
    </source>
</reference>
<name>A0ACB5URC7_9FIRM</name>
<dbReference type="EMBL" id="BTPU01000095">
    <property type="protein sequence ID" value="GMQ65088.1"/>
    <property type="molecule type" value="Genomic_DNA"/>
</dbReference>
<gene>
    <name evidence="1" type="ORF">AN2V17_43300</name>
</gene>
<evidence type="ECO:0000313" key="2">
    <source>
        <dbReference type="Proteomes" id="UP001374599"/>
    </source>
</evidence>
<dbReference type="Proteomes" id="UP001374599">
    <property type="component" value="Unassembled WGS sequence"/>
</dbReference>
<keyword evidence="2" id="KW-1185">Reference proteome</keyword>
<proteinExistence type="predicted"/>
<organism evidence="1 2">
    <name type="scientific">Vallitalea maricola</name>
    <dbReference type="NCBI Taxonomy" id="3074433"/>
    <lineage>
        <taxon>Bacteria</taxon>
        <taxon>Bacillati</taxon>
        <taxon>Bacillota</taxon>
        <taxon>Clostridia</taxon>
        <taxon>Lachnospirales</taxon>
        <taxon>Vallitaleaceae</taxon>
        <taxon>Vallitalea</taxon>
    </lineage>
</organism>
<accession>A0ACB5URC7</accession>
<comment type="caution">
    <text evidence="1">The sequence shown here is derived from an EMBL/GenBank/DDBJ whole genome shotgun (WGS) entry which is preliminary data.</text>
</comment>
<sequence length="139" mass="16188">MRFFDKLLRLNTIRRKMLVYFMITIILISIVSIFTFIMSSKFMKKMESMFVDGVALTELSETVTKVNVNLNNYLSTKHSDSLNNYLRYSDELRGKAMDMNKGLSYDNNRLLLKDIAFMIETYLTEADKGIAAKRGRNID</sequence>
<protein>
    <submittedName>
        <fullName evidence="1">Uncharacterized protein</fullName>
    </submittedName>
</protein>